<feature type="compositionally biased region" description="Basic and acidic residues" evidence="1">
    <location>
        <begin position="36"/>
        <end position="49"/>
    </location>
</feature>
<dbReference type="STRING" id="675864.SAMN04489747_3829"/>
<dbReference type="AlphaFoldDB" id="A0A1G7E5I0"/>
<keyword evidence="3" id="KW-1185">Reference proteome</keyword>
<proteinExistence type="predicted"/>
<dbReference type="Pfam" id="PF14013">
    <property type="entry name" value="MT0933_antitox"/>
    <property type="match status" value="1"/>
</dbReference>
<feature type="compositionally biased region" description="Basic and acidic residues" evidence="1">
    <location>
        <begin position="1"/>
        <end position="12"/>
    </location>
</feature>
<evidence type="ECO:0000313" key="2">
    <source>
        <dbReference type="EMBL" id="SDE58933.1"/>
    </source>
</evidence>
<dbReference type="OrthoDB" id="5125103at2"/>
<evidence type="ECO:0000256" key="1">
    <source>
        <dbReference type="SAM" id="MobiDB-lite"/>
    </source>
</evidence>
<dbReference type="EMBL" id="LT629688">
    <property type="protein sequence ID" value="SDE58933.1"/>
    <property type="molecule type" value="Genomic_DNA"/>
</dbReference>
<dbReference type="InterPro" id="IPR028037">
    <property type="entry name" value="Antitoxin_Rv0909/MT0933"/>
</dbReference>
<reference evidence="2 3" key="1">
    <citation type="submission" date="2016-10" db="EMBL/GenBank/DDBJ databases">
        <authorList>
            <person name="de Groot N.N."/>
        </authorList>
    </citation>
    <scope>NUCLEOTIDE SEQUENCE [LARGE SCALE GENOMIC DNA]</scope>
    <source>
        <strain evidence="2 3">MON 2.2</strain>
    </source>
</reference>
<dbReference type="RefSeq" id="WP_090595711.1">
    <property type="nucleotide sequence ID" value="NZ_LT629688.1"/>
</dbReference>
<name>A0A1G7E5I0_9ACTN</name>
<protein>
    <submittedName>
        <fullName evidence="2">MT0933-like antitoxin protein</fullName>
    </submittedName>
</protein>
<dbReference type="Proteomes" id="UP000198546">
    <property type="component" value="Chromosome i"/>
</dbReference>
<evidence type="ECO:0000313" key="3">
    <source>
        <dbReference type="Proteomes" id="UP000198546"/>
    </source>
</evidence>
<sequence>MGIFDKAKDAVQGHEGQVDQGIEKAGDAVDSRTGGKHAEHVDKAQDMAGDRLGIPDQADAGGGDPAEENNPPASNI</sequence>
<organism evidence="2 3">
    <name type="scientific">Auraticoccus monumenti</name>
    <dbReference type="NCBI Taxonomy" id="675864"/>
    <lineage>
        <taxon>Bacteria</taxon>
        <taxon>Bacillati</taxon>
        <taxon>Actinomycetota</taxon>
        <taxon>Actinomycetes</taxon>
        <taxon>Propionibacteriales</taxon>
        <taxon>Propionibacteriaceae</taxon>
        <taxon>Auraticoccus</taxon>
    </lineage>
</organism>
<feature type="region of interest" description="Disordered" evidence="1">
    <location>
        <begin position="1"/>
        <end position="76"/>
    </location>
</feature>
<gene>
    <name evidence="2" type="ORF">SAMN04489747_3829</name>
</gene>
<feature type="compositionally biased region" description="Basic and acidic residues" evidence="1">
    <location>
        <begin position="21"/>
        <end position="30"/>
    </location>
</feature>
<accession>A0A1G7E5I0</accession>